<dbReference type="GO" id="GO:0031080">
    <property type="term" value="C:nuclear pore outer ring"/>
    <property type="evidence" value="ECO:0007669"/>
    <property type="project" value="TreeGrafter"/>
</dbReference>
<evidence type="ECO:0000256" key="15">
    <source>
        <dbReference type="ARBA" id="ARBA00023328"/>
    </source>
</evidence>
<keyword evidence="11 18" id="KW-0811">Translocation</keyword>
<comment type="similarity">
    <text evidence="2 18">Belongs to the nucleoporin Nup84/Nup107 family.</text>
</comment>
<comment type="function">
    <text evidence="16">Plays a role in the nuclear pore complex (NPC) assembly and/or maintenance. Required for the assembly of peripheral proteins into the NPC. May anchor NUP62 to the NPC. Involved in nephrogenesis.</text>
</comment>
<dbReference type="PANTHER" id="PTHR13003">
    <property type="entry name" value="NUP107-RELATED"/>
    <property type="match status" value="1"/>
</dbReference>
<proteinExistence type="inferred from homology"/>
<dbReference type="Pfam" id="PF04121">
    <property type="entry name" value="Nup84_Nup100"/>
    <property type="match status" value="1"/>
</dbReference>
<gene>
    <name evidence="19" type="ORF">V9T40_011531</name>
</gene>
<name>A0AAN9T810_9HEMI</name>
<evidence type="ECO:0000256" key="9">
    <source>
        <dbReference type="ARBA" id="ARBA00022927"/>
    </source>
</evidence>
<evidence type="ECO:0000256" key="7">
    <source>
        <dbReference type="ARBA" id="ARBA00022816"/>
    </source>
</evidence>
<dbReference type="FunFam" id="1.10.3450.20:FF:000001">
    <property type="entry name" value="Nuclear pore complex protein"/>
    <property type="match status" value="1"/>
</dbReference>
<comment type="caution">
    <text evidence="19">The sequence shown here is derived from an EMBL/GenBank/DDBJ whole genome shotgun (WGS) entry which is preliminary data.</text>
</comment>
<dbReference type="EMBL" id="JBBCAQ010000037">
    <property type="protein sequence ID" value="KAK7574340.1"/>
    <property type="molecule type" value="Genomic_DNA"/>
</dbReference>
<evidence type="ECO:0000256" key="3">
    <source>
        <dbReference type="ARBA" id="ARBA00022448"/>
    </source>
</evidence>
<keyword evidence="3 18" id="KW-0813">Transport</keyword>
<comment type="subunit">
    <text evidence="17">Part of the nuclear pore complex (NPC). Forms part of the Nup160 subcomplex in the nuclear pore which is composed of NUP160, NUP133, NUP107 and Nup96; this complex plays a role in RNA export and in tethering Nup98 and NUP153 to the nucleus. Does not interact with TPR. Interacts with ZNF106.</text>
</comment>
<keyword evidence="7" id="KW-0509">mRNA transport</keyword>
<evidence type="ECO:0000256" key="11">
    <source>
        <dbReference type="ARBA" id="ARBA00023010"/>
    </source>
</evidence>
<evidence type="ECO:0000256" key="8">
    <source>
        <dbReference type="ARBA" id="ARBA00022838"/>
    </source>
</evidence>
<dbReference type="AlphaFoldDB" id="A0AAN9T810"/>
<dbReference type="PANTHER" id="PTHR13003:SF2">
    <property type="entry name" value="NUCLEAR PORE COMPLEX PROTEIN NUP107"/>
    <property type="match status" value="1"/>
</dbReference>
<keyword evidence="6" id="KW-0597">Phosphoprotein</keyword>
<evidence type="ECO:0000256" key="14">
    <source>
        <dbReference type="ARBA" id="ARBA00023242"/>
    </source>
</evidence>
<keyword evidence="4" id="KW-0158">Chromosome</keyword>
<keyword evidence="20" id="KW-1185">Reference proteome</keyword>
<evidence type="ECO:0000256" key="4">
    <source>
        <dbReference type="ARBA" id="ARBA00022454"/>
    </source>
</evidence>
<evidence type="ECO:0000256" key="1">
    <source>
        <dbReference type="ARBA" id="ARBA00004629"/>
    </source>
</evidence>
<evidence type="ECO:0000313" key="19">
    <source>
        <dbReference type="EMBL" id="KAK7574340.1"/>
    </source>
</evidence>
<evidence type="ECO:0000256" key="13">
    <source>
        <dbReference type="ARBA" id="ARBA00023136"/>
    </source>
</evidence>
<protein>
    <recommendedName>
        <fullName evidence="18">Nuclear pore complex protein</fullName>
    </recommendedName>
</protein>
<keyword evidence="12 18" id="KW-0906">Nuclear pore complex</keyword>
<evidence type="ECO:0000256" key="2">
    <source>
        <dbReference type="ARBA" id="ARBA00009510"/>
    </source>
</evidence>
<comment type="subcellular location">
    <subcellularLocation>
        <location evidence="1">Chromosome</location>
        <location evidence="1">Centromere</location>
        <location evidence="1">Kinetochore</location>
    </subcellularLocation>
    <subcellularLocation>
        <location evidence="18">Nucleus</location>
        <location evidence="18">Nuclear pore complex</location>
    </subcellularLocation>
    <subcellularLocation>
        <location evidence="18">Nucleus membrane</location>
    </subcellularLocation>
</comment>
<evidence type="ECO:0000256" key="16">
    <source>
        <dbReference type="ARBA" id="ARBA00056880"/>
    </source>
</evidence>
<evidence type="ECO:0000256" key="17">
    <source>
        <dbReference type="ARBA" id="ARBA00063956"/>
    </source>
</evidence>
<dbReference type="Proteomes" id="UP001367676">
    <property type="component" value="Unassembled WGS sequence"/>
</dbReference>
<dbReference type="InterPro" id="IPR007252">
    <property type="entry name" value="Nup84/Nup107"/>
</dbReference>
<dbReference type="GO" id="GO:0006606">
    <property type="term" value="P:protein import into nucleus"/>
    <property type="evidence" value="ECO:0007669"/>
    <property type="project" value="TreeGrafter"/>
</dbReference>
<dbReference type="GO" id="GO:0006406">
    <property type="term" value="P:mRNA export from nucleus"/>
    <property type="evidence" value="ECO:0007669"/>
    <property type="project" value="TreeGrafter"/>
</dbReference>
<organism evidence="19 20">
    <name type="scientific">Parthenolecanium corni</name>
    <dbReference type="NCBI Taxonomy" id="536013"/>
    <lineage>
        <taxon>Eukaryota</taxon>
        <taxon>Metazoa</taxon>
        <taxon>Ecdysozoa</taxon>
        <taxon>Arthropoda</taxon>
        <taxon>Hexapoda</taxon>
        <taxon>Insecta</taxon>
        <taxon>Pterygota</taxon>
        <taxon>Neoptera</taxon>
        <taxon>Paraneoptera</taxon>
        <taxon>Hemiptera</taxon>
        <taxon>Sternorrhyncha</taxon>
        <taxon>Coccoidea</taxon>
        <taxon>Coccidae</taxon>
        <taxon>Parthenolecanium</taxon>
    </lineage>
</organism>
<reference evidence="19 20" key="1">
    <citation type="submission" date="2024-03" db="EMBL/GenBank/DDBJ databases">
        <title>Adaptation during the transition from Ophiocordyceps entomopathogen to insect associate is accompanied by gene loss and intensified selection.</title>
        <authorList>
            <person name="Ward C.M."/>
            <person name="Onetto C.A."/>
            <person name="Borneman A.R."/>
        </authorList>
    </citation>
    <scope>NUCLEOTIDE SEQUENCE [LARGE SCALE GENOMIC DNA]</scope>
    <source>
        <strain evidence="19">AWRI1</strain>
        <tissue evidence="19">Single Adult Female</tissue>
    </source>
</reference>
<evidence type="ECO:0000313" key="20">
    <source>
        <dbReference type="Proteomes" id="UP001367676"/>
    </source>
</evidence>
<sequence length="830" mass="96327">MDPELWMDGKFKAFLKSPDELAHDSTRYSYKASVNIEIERTVNGQFHSKTFDNASISARSSLFSKRSSVFEDYRDSDSLLYQFLDIIEAFSSPDQVFDMISSFVSGCTDAAETQHLRASDKTWLENEKTIWRLIYALYQNRLHYVPETMDVFVENELDIMKNFFQNNKSIRECQLVVDWLEECAADRVDRSGQPKMSHFTDKTVAWENTLHQLQVNNVAFSSQRPLVSAMDPDAPQREKKQLHDLDAEDEARLLDQIYLEIRCGRLNKALEICNLCGHKWRAAILQGWMLFNDPNYKCSDDSVISAFGNPHRDIWKICAWELIEKSHCSTVWKAVLSVYCGNLPVLLSACTDWEDLLWAYFKVYIDVKVEEEIRAVSSKDFIQLPDQFWDFKFTIDEIFDEIAGHHDNNIRIEAAKPERVIQRFIITNRIPELISVMVKWCENPNASTNLVRLCAHIVICLKIVGLLSNKQSAEEILRCYVKILMKTGDSKLVAYYTAMLSEEDQINYYSEFLQNIDDENERLKCLEAAELCHLQIEEITKRVVQLVRNKSDEHDSSLNLTSGITKEDEKKISALDLMMHYSHQRDEALWETNALIRYFLSQRNLQAANHAFCKIPENSVELILQKYDIDETTLLSQPDTVPNKVFAVIREYFCYKVYLNAEVRFADWFHSFHKLEPSRPQKPSDDAQYAQKVGYEHQLTEYKSEHQKWKSAVDEQTKIVKSHLYNVLLFPDGGWLVENRYLDDATRIHQMNALRKLCIPKIVILLHTVLHSMKLYDECLKLADIISSENYQIYKAYSTQDLGEILKKIGESSICLLDAGKDPFGLPVSS</sequence>
<keyword evidence="8" id="KW-0995">Kinetochore</keyword>
<evidence type="ECO:0000256" key="5">
    <source>
        <dbReference type="ARBA" id="ARBA00022481"/>
    </source>
</evidence>
<dbReference type="GO" id="GO:0017056">
    <property type="term" value="F:structural constituent of nuclear pore"/>
    <property type="evidence" value="ECO:0007669"/>
    <property type="project" value="UniProtKB-UniRule"/>
</dbReference>
<keyword evidence="14 18" id="KW-0539">Nucleus</keyword>
<evidence type="ECO:0000256" key="12">
    <source>
        <dbReference type="ARBA" id="ARBA00023132"/>
    </source>
</evidence>
<keyword evidence="5" id="KW-0488">Methylation</keyword>
<keyword evidence="15" id="KW-0137">Centromere</keyword>
<dbReference type="GO" id="GO:0031965">
    <property type="term" value="C:nuclear membrane"/>
    <property type="evidence" value="ECO:0007669"/>
    <property type="project" value="UniProtKB-SubCell"/>
</dbReference>
<dbReference type="Gene3D" id="1.10.3450.20">
    <property type="match status" value="1"/>
</dbReference>
<evidence type="ECO:0000256" key="10">
    <source>
        <dbReference type="ARBA" id="ARBA00022990"/>
    </source>
</evidence>
<evidence type="ECO:0000256" key="18">
    <source>
        <dbReference type="RuleBase" id="RU365072"/>
    </source>
</evidence>
<accession>A0AAN9T810</accession>
<dbReference type="Gene3D" id="1.20.190.50">
    <property type="match status" value="1"/>
</dbReference>
<dbReference type="FunFam" id="1.20.190.50:FF:000001">
    <property type="entry name" value="Nuclear pore complex protein"/>
    <property type="match status" value="1"/>
</dbReference>
<dbReference type="GO" id="GO:0000973">
    <property type="term" value="P:post-transcriptional tethering of RNA polymerase II gene DNA at nuclear periphery"/>
    <property type="evidence" value="ECO:0007669"/>
    <property type="project" value="TreeGrafter"/>
</dbReference>
<keyword evidence="9" id="KW-0653">Protein transport</keyword>
<dbReference type="GO" id="GO:0000776">
    <property type="term" value="C:kinetochore"/>
    <property type="evidence" value="ECO:0007669"/>
    <property type="project" value="UniProtKB-KW"/>
</dbReference>
<evidence type="ECO:0000256" key="6">
    <source>
        <dbReference type="ARBA" id="ARBA00022553"/>
    </source>
</evidence>
<comment type="function">
    <text evidence="18">Functions as a component of the nuclear pore complex (NPC).</text>
</comment>
<keyword evidence="10" id="KW-0007">Acetylation</keyword>
<keyword evidence="13 18" id="KW-0472">Membrane</keyword>